<reference evidence="1" key="1">
    <citation type="submission" date="2021-01" db="EMBL/GenBank/DDBJ databases">
        <authorList>
            <person name="Corre E."/>
            <person name="Pelletier E."/>
            <person name="Niang G."/>
            <person name="Scheremetjew M."/>
            <person name="Finn R."/>
            <person name="Kale V."/>
            <person name="Holt S."/>
            <person name="Cochrane G."/>
            <person name="Meng A."/>
            <person name="Brown T."/>
            <person name="Cohen L."/>
        </authorList>
    </citation>
    <scope>NUCLEOTIDE SEQUENCE</scope>
    <source>
        <strain evidence="1">CCMP281</strain>
    </source>
</reference>
<dbReference type="AlphaFoldDB" id="A0A7S3AF00"/>
<dbReference type="GO" id="GO:0004566">
    <property type="term" value="F:beta-glucuronidase activity"/>
    <property type="evidence" value="ECO:0007669"/>
    <property type="project" value="TreeGrafter"/>
</dbReference>
<evidence type="ECO:0000313" key="1">
    <source>
        <dbReference type="EMBL" id="CAE0102693.1"/>
    </source>
</evidence>
<accession>A0A7S3AF00</accession>
<organism evidence="1">
    <name type="scientific">Haptolina ericina</name>
    <dbReference type="NCBI Taxonomy" id="156174"/>
    <lineage>
        <taxon>Eukaryota</taxon>
        <taxon>Haptista</taxon>
        <taxon>Haptophyta</taxon>
        <taxon>Prymnesiophyceae</taxon>
        <taxon>Prymnesiales</taxon>
        <taxon>Prymnesiaceae</taxon>
        <taxon>Haptolina</taxon>
    </lineage>
</organism>
<dbReference type="PANTHER" id="PTHR14363:SF17">
    <property type="entry name" value="HEPARANASE-LIKE PROTEIN 3"/>
    <property type="match status" value="1"/>
</dbReference>
<dbReference type="PANTHER" id="PTHR14363">
    <property type="entry name" value="HEPARANASE-RELATED"/>
    <property type="match status" value="1"/>
</dbReference>
<dbReference type="EMBL" id="HBHX01006138">
    <property type="protein sequence ID" value="CAE0102693.1"/>
    <property type="molecule type" value="Transcribed_RNA"/>
</dbReference>
<dbReference type="Gene3D" id="3.20.20.80">
    <property type="entry name" value="Glycosidases"/>
    <property type="match status" value="1"/>
</dbReference>
<protein>
    <submittedName>
        <fullName evidence="1">Uncharacterized protein</fullName>
    </submittedName>
</protein>
<gene>
    <name evidence="1" type="ORF">HERI1096_LOCUS3351</name>
</gene>
<dbReference type="InterPro" id="IPR017853">
    <property type="entry name" value="GH"/>
</dbReference>
<proteinExistence type="predicted"/>
<dbReference type="SUPFAM" id="SSF51445">
    <property type="entry name" value="(Trans)glycosidases"/>
    <property type="match status" value="1"/>
</dbReference>
<name>A0A7S3AF00_9EUKA</name>
<sequence>MTPEFLDRGPQKAAGVISAWRDLAAAGTEIWVGEIAASWHSGQEGWTDRFGDIFWYADALAARAALNHTGFCRQSFVGGNYELLDRYSFAPNPDFYVAQLFGQLMGPVVLSARVSGSRKLRAWAQCQSPGVLTLLLINLANDTSFTLPLSSIDGADASTRFDYEFSSGADANATAAEALVSQRIRLNGVRLQPAGDTLPSLTDLRQAATGQPTIIVMPQTVRFVVFEDLAAPACYPPLTSSLTP</sequence>